<dbReference type="InterPro" id="IPR006626">
    <property type="entry name" value="PbH1"/>
</dbReference>
<comment type="caution">
    <text evidence="2">The sequence shown here is derived from an EMBL/GenBank/DDBJ whole genome shotgun (WGS) entry which is preliminary data.</text>
</comment>
<feature type="compositionally biased region" description="Low complexity" evidence="1">
    <location>
        <begin position="41"/>
        <end position="55"/>
    </location>
</feature>
<evidence type="ECO:0008006" key="4">
    <source>
        <dbReference type="Google" id="ProtNLM"/>
    </source>
</evidence>
<dbReference type="InterPro" id="IPR006311">
    <property type="entry name" value="TAT_signal"/>
</dbReference>
<dbReference type="PROSITE" id="PS51257">
    <property type="entry name" value="PROKAR_LIPOPROTEIN"/>
    <property type="match status" value="1"/>
</dbReference>
<evidence type="ECO:0000313" key="2">
    <source>
        <dbReference type="EMBL" id="MDS0295134.1"/>
    </source>
</evidence>
<protein>
    <recommendedName>
        <fullName evidence="4">Right handed beta helix region</fullName>
    </recommendedName>
</protein>
<accession>A0ABU2G4J0</accession>
<dbReference type="SUPFAM" id="SSF51126">
    <property type="entry name" value="Pectin lyase-like"/>
    <property type="match status" value="1"/>
</dbReference>
<name>A0ABU2G4J0_9EURY</name>
<keyword evidence="3" id="KW-1185">Reference proteome</keyword>
<dbReference type="Gene3D" id="2.160.20.10">
    <property type="entry name" value="Single-stranded right-handed beta-helix, Pectin lyase-like"/>
    <property type="match status" value="1"/>
</dbReference>
<dbReference type="Proteomes" id="UP001254813">
    <property type="component" value="Unassembled WGS sequence"/>
</dbReference>
<dbReference type="EMBL" id="JAMQOQ010000003">
    <property type="protein sequence ID" value="MDS0295134.1"/>
    <property type="molecule type" value="Genomic_DNA"/>
</dbReference>
<proteinExistence type="predicted"/>
<gene>
    <name evidence="2" type="ORF">NDI79_13210</name>
</gene>
<evidence type="ECO:0000313" key="3">
    <source>
        <dbReference type="Proteomes" id="UP001254813"/>
    </source>
</evidence>
<reference evidence="2 3" key="1">
    <citation type="submission" date="2022-06" db="EMBL/GenBank/DDBJ databases">
        <title>Halogeometricum sp. a new haloarchaeum isolate from saline soil.</title>
        <authorList>
            <person name="Strakova D."/>
            <person name="Galisteo C."/>
            <person name="Sanchez-Porro C."/>
            <person name="Ventosa A."/>
        </authorList>
    </citation>
    <scope>NUCLEOTIDE SEQUENCE [LARGE SCALE GENOMIC DNA]</scope>
    <source>
        <strain evidence="3">S3BR25-2</strain>
    </source>
</reference>
<evidence type="ECO:0000256" key="1">
    <source>
        <dbReference type="SAM" id="MobiDB-lite"/>
    </source>
</evidence>
<dbReference type="SMART" id="SM00710">
    <property type="entry name" value="PbH1"/>
    <property type="match status" value="5"/>
</dbReference>
<sequence length="538" mass="57490">MTRDERDGRRSYSRRRLLGALGSVGVASLAGCGEGDVSPATPDQPTPTSTPTDTPTGGGGGGSGKTRRGITFDRVVDAVDDLGWDPNGREAIDESLDEDLESGTLIEVPPGDYLVRRRHDIESLSRWGIVGTGASRKGVQFTLPAGRSFRWIMAHGGHDILIENFTMQQGRKFDRSIGIAFVIDRNLQLHNVEKAGSNPRQDSESGAANGLIVDVTDPDGVAVVDTFVRKGPQDFAHYPGNAITVFTGRPHLGTVYYRNLHIENGGEHGMYASKCPGNVRVEGGLFKNNYGDGVRIAGDGSYVKGTTVVIDQNDRTPGNRGTWYGARGIHFQSGEYGYTGGLVEDCTVIARASPGTEALLMMEHSQGAATVRNCRFYNDTPYRTILVDRPATNHTRPAKPWNMTFENIEISGNARNTAAFVMAGRPGSRISNVRIDLPGENVDGIVLDDCAGTVISGADVLTGGYPLRISGNVGENVDCLATLKNLERLQSSSLEDIDARRLASTLSGATCIDGGTANTFGVISATDGHLYGNVLEGE</sequence>
<feature type="region of interest" description="Disordered" evidence="1">
    <location>
        <begin position="28"/>
        <end position="70"/>
    </location>
</feature>
<dbReference type="InterPro" id="IPR012334">
    <property type="entry name" value="Pectin_lyas_fold"/>
</dbReference>
<organism evidence="2 3">
    <name type="scientific">Halogeometricum luteum</name>
    <dbReference type="NCBI Taxonomy" id="2950537"/>
    <lineage>
        <taxon>Archaea</taxon>
        <taxon>Methanobacteriati</taxon>
        <taxon>Methanobacteriota</taxon>
        <taxon>Stenosarchaea group</taxon>
        <taxon>Halobacteria</taxon>
        <taxon>Halobacteriales</taxon>
        <taxon>Haloferacaceae</taxon>
        <taxon>Halogeometricum</taxon>
    </lineage>
</organism>
<dbReference type="InterPro" id="IPR011050">
    <property type="entry name" value="Pectin_lyase_fold/virulence"/>
</dbReference>
<dbReference type="PROSITE" id="PS51318">
    <property type="entry name" value="TAT"/>
    <property type="match status" value="1"/>
</dbReference>
<dbReference type="RefSeq" id="WP_310928993.1">
    <property type="nucleotide sequence ID" value="NZ_JAMQOQ010000003.1"/>
</dbReference>